<reference evidence="2" key="1">
    <citation type="submission" date="2017-01" db="EMBL/GenBank/DDBJ databases">
        <authorList>
            <person name="Brunel B."/>
        </authorList>
    </citation>
    <scope>NUCLEOTIDE SEQUENCE [LARGE SCALE GENOMIC DNA]</scope>
</reference>
<sequence length="91" mass="9995">MLSNHYAVAQYRCACFITELDLATADHDITGIPELARCGASGDLHFVSLPSPQSFRMMRRARRADGCWPALTPASGRARRFDRSPGQSARG</sequence>
<dbReference type="AlphaFoldDB" id="A0A1R3V4I0"/>
<organism evidence="1 2">
    <name type="scientific">Mesorhizobium prunaredense</name>
    <dbReference type="NCBI Taxonomy" id="1631249"/>
    <lineage>
        <taxon>Bacteria</taxon>
        <taxon>Pseudomonadati</taxon>
        <taxon>Pseudomonadota</taxon>
        <taxon>Alphaproteobacteria</taxon>
        <taxon>Hyphomicrobiales</taxon>
        <taxon>Phyllobacteriaceae</taxon>
        <taxon>Mesorhizobium</taxon>
    </lineage>
</organism>
<keyword evidence="2" id="KW-1185">Reference proteome</keyword>
<accession>A0A1R3V4I0</accession>
<proteinExistence type="predicted"/>
<protein>
    <submittedName>
        <fullName evidence="1">Uncharacterized protein</fullName>
    </submittedName>
</protein>
<dbReference type="EMBL" id="FTPD01000010">
    <property type="protein sequence ID" value="SIT54780.1"/>
    <property type="molecule type" value="Genomic_DNA"/>
</dbReference>
<evidence type="ECO:0000313" key="1">
    <source>
        <dbReference type="EMBL" id="SIT54780.1"/>
    </source>
</evidence>
<dbReference type="Proteomes" id="UP000188388">
    <property type="component" value="Unassembled WGS sequence"/>
</dbReference>
<name>A0A1R3V4I0_9HYPH</name>
<evidence type="ECO:0000313" key="2">
    <source>
        <dbReference type="Proteomes" id="UP000188388"/>
    </source>
</evidence>
<gene>
    <name evidence="1" type="ORF">BQ8794_180124</name>
</gene>